<reference evidence="13" key="1">
    <citation type="submission" date="2017-10" db="EMBL/GenBank/DDBJ databases">
        <title>Completed PacBio SMRT sequence of Methylosinus trichosporium OB3b reveals presence of a third large plasmid.</title>
        <authorList>
            <person name="Charles T.C."/>
            <person name="Lynch M.D.J."/>
            <person name="Heil J.R."/>
            <person name="Cheng J."/>
        </authorList>
    </citation>
    <scope>NUCLEOTIDE SEQUENCE [LARGE SCALE GENOMIC DNA]</scope>
    <source>
        <strain evidence="13">OB3b</strain>
    </source>
</reference>
<dbReference type="InterPro" id="IPR045186">
    <property type="entry name" value="Indole-3-glycerol_P_synth"/>
</dbReference>
<dbReference type="PANTHER" id="PTHR22854">
    <property type="entry name" value="TRYPTOPHAN BIOSYNTHESIS PROTEIN"/>
    <property type="match status" value="1"/>
</dbReference>
<dbReference type="InterPro" id="IPR011060">
    <property type="entry name" value="RibuloseP-bd_barrel"/>
</dbReference>
<dbReference type="Gene3D" id="3.20.20.70">
    <property type="entry name" value="Aldolase class I"/>
    <property type="match status" value="1"/>
</dbReference>
<gene>
    <name evidence="10" type="primary">trpC</name>
    <name evidence="12" type="ORF">CQW49_20175</name>
</gene>
<evidence type="ECO:0000256" key="3">
    <source>
        <dbReference type="ARBA" id="ARBA00012362"/>
    </source>
</evidence>
<feature type="domain" description="Indole-3-glycerol phosphate synthase" evidence="11">
    <location>
        <begin position="5"/>
        <end position="260"/>
    </location>
</feature>
<dbReference type="UniPathway" id="UPA00035">
    <property type="reaction ID" value="UER00043"/>
</dbReference>
<dbReference type="SUPFAM" id="SSF51366">
    <property type="entry name" value="Ribulose-phoshate binding barrel"/>
    <property type="match status" value="1"/>
</dbReference>
<dbReference type="PANTHER" id="PTHR22854:SF2">
    <property type="entry name" value="INDOLE-3-GLYCEROL-PHOSPHATE SYNTHASE"/>
    <property type="match status" value="1"/>
</dbReference>
<dbReference type="KEGG" id="mtw:CQW49_20175"/>
<evidence type="ECO:0000256" key="7">
    <source>
        <dbReference type="ARBA" id="ARBA00022822"/>
    </source>
</evidence>
<dbReference type="InterPro" id="IPR013785">
    <property type="entry name" value="Aldolase_TIM"/>
</dbReference>
<comment type="pathway">
    <text evidence="2 10">Amino-acid biosynthesis; L-tryptophan biosynthesis; L-tryptophan from chorismate: step 4/5.</text>
</comment>
<dbReference type="Proteomes" id="UP000230709">
    <property type="component" value="Chromosome"/>
</dbReference>
<comment type="catalytic activity">
    <reaction evidence="1 10">
        <text>1-(2-carboxyphenylamino)-1-deoxy-D-ribulose 5-phosphate + H(+) = (1S,2R)-1-C-(indol-3-yl)glycerol 3-phosphate + CO2 + H2O</text>
        <dbReference type="Rhea" id="RHEA:23476"/>
        <dbReference type="ChEBI" id="CHEBI:15377"/>
        <dbReference type="ChEBI" id="CHEBI:15378"/>
        <dbReference type="ChEBI" id="CHEBI:16526"/>
        <dbReference type="ChEBI" id="CHEBI:58613"/>
        <dbReference type="ChEBI" id="CHEBI:58866"/>
        <dbReference type="EC" id="4.1.1.48"/>
    </reaction>
</comment>
<evidence type="ECO:0000256" key="2">
    <source>
        <dbReference type="ARBA" id="ARBA00004696"/>
    </source>
</evidence>
<evidence type="ECO:0000313" key="12">
    <source>
        <dbReference type="EMBL" id="ATQ69940.1"/>
    </source>
</evidence>
<evidence type="ECO:0000313" key="13">
    <source>
        <dbReference type="Proteomes" id="UP000230709"/>
    </source>
</evidence>
<keyword evidence="8 10" id="KW-0057">Aromatic amino acid biosynthesis</keyword>
<dbReference type="InterPro" id="IPR013798">
    <property type="entry name" value="Indole-3-glycerol_P_synth_dom"/>
</dbReference>
<dbReference type="RefSeq" id="WP_003609432.1">
    <property type="nucleotide sequence ID" value="NZ_ADVE02000001.1"/>
</dbReference>
<protein>
    <recommendedName>
        <fullName evidence="4 10">Indole-3-glycerol phosphate synthase</fullName>
        <shortName evidence="10">IGPS</shortName>
        <ecNumber evidence="3 10">4.1.1.48</ecNumber>
    </recommendedName>
</protein>
<proteinExistence type="inferred from homology"/>
<evidence type="ECO:0000256" key="10">
    <source>
        <dbReference type="HAMAP-Rule" id="MF_00134"/>
    </source>
</evidence>
<evidence type="ECO:0000256" key="8">
    <source>
        <dbReference type="ARBA" id="ARBA00023141"/>
    </source>
</evidence>
<dbReference type="PROSITE" id="PS00614">
    <property type="entry name" value="IGPS"/>
    <property type="match status" value="1"/>
</dbReference>
<dbReference type="EC" id="4.1.1.48" evidence="3 10"/>
<keyword evidence="5 10" id="KW-0028">Amino-acid biosynthesis</keyword>
<dbReference type="STRING" id="595536.GCA_000178815_01160"/>
<dbReference type="AlphaFoldDB" id="A0A2D2D4K0"/>
<dbReference type="GO" id="GO:0004640">
    <property type="term" value="F:phosphoribosylanthranilate isomerase activity"/>
    <property type="evidence" value="ECO:0007669"/>
    <property type="project" value="TreeGrafter"/>
</dbReference>
<organism evidence="12 13">
    <name type="scientific">Methylosinus trichosporium (strain ATCC 35070 / NCIMB 11131 / UNIQEM 75 / OB3b)</name>
    <dbReference type="NCBI Taxonomy" id="595536"/>
    <lineage>
        <taxon>Bacteria</taxon>
        <taxon>Pseudomonadati</taxon>
        <taxon>Pseudomonadota</taxon>
        <taxon>Alphaproteobacteria</taxon>
        <taxon>Hyphomicrobiales</taxon>
        <taxon>Methylocystaceae</taxon>
        <taxon>Methylosinus</taxon>
    </lineage>
</organism>
<keyword evidence="6 10" id="KW-0210">Decarboxylase</keyword>
<evidence type="ECO:0000259" key="11">
    <source>
        <dbReference type="Pfam" id="PF00218"/>
    </source>
</evidence>
<dbReference type="NCBIfam" id="NF001370">
    <property type="entry name" value="PRK00278.1-2"/>
    <property type="match status" value="1"/>
</dbReference>
<dbReference type="HAMAP" id="MF_00134_B">
    <property type="entry name" value="IGPS_B"/>
    <property type="match status" value="1"/>
</dbReference>
<dbReference type="CDD" id="cd00331">
    <property type="entry name" value="IGPS"/>
    <property type="match status" value="1"/>
</dbReference>
<dbReference type="GO" id="GO:0000162">
    <property type="term" value="P:L-tryptophan biosynthetic process"/>
    <property type="evidence" value="ECO:0007669"/>
    <property type="project" value="UniProtKB-UniRule"/>
</dbReference>
<evidence type="ECO:0000256" key="9">
    <source>
        <dbReference type="ARBA" id="ARBA00023239"/>
    </source>
</evidence>
<dbReference type="FunFam" id="3.20.20.70:FF:000024">
    <property type="entry name" value="Indole-3-glycerol phosphate synthase"/>
    <property type="match status" value="1"/>
</dbReference>
<dbReference type="NCBIfam" id="NF001377">
    <property type="entry name" value="PRK00278.2-4"/>
    <property type="match status" value="1"/>
</dbReference>
<evidence type="ECO:0000256" key="1">
    <source>
        <dbReference type="ARBA" id="ARBA00001633"/>
    </source>
</evidence>
<comment type="similarity">
    <text evidence="10">Belongs to the TrpC family.</text>
</comment>
<keyword evidence="13" id="KW-1185">Reference proteome</keyword>
<dbReference type="EMBL" id="CP023737">
    <property type="protein sequence ID" value="ATQ69940.1"/>
    <property type="molecule type" value="Genomic_DNA"/>
</dbReference>
<evidence type="ECO:0000256" key="4">
    <source>
        <dbReference type="ARBA" id="ARBA00018080"/>
    </source>
</evidence>
<keyword evidence="9 10" id="KW-0456">Lyase</keyword>
<evidence type="ECO:0000256" key="6">
    <source>
        <dbReference type="ARBA" id="ARBA00022793"/>
    </source>
</evidence>
<dbReference type="GO" id="GO:0004425">
    <property type="term" value="F:indole-3-glycerol-phosphate synthase activity"/>
    <property type="evidence" value="ECO:0007669"/>
    <property type="project" value="UniProtKB-UniRule"/>
</dbReference>
<name>A0A2D2D4K0_METT3</name>
<sequence>MTDILSKIEAYKRTEINDAKVRMPLSTLERNVRDHDPPRGFIHAIEAKLAEGRIALIAEIKKASPSKGVLRPDFDPPAIARGYAAGGAACLSVLTDGPSFQGRLEDLEAARKATHLPAIRKDFLYDRYQVFEARAFGADCILIIMAAVSDEEAKALNTAAHDLGMDVLVEVHNERELDRALPLETRLVGVNNRDLHTFEVSLETTERLAERIPKDRIIVAESGVAAHEDCLRLEKSGVFTFLVGESLVRKDDVTAATRALLHGASATEHRRARV</sequence>
<keyword evidence="7 10" id="KW-0822">Tryptophan biosynthesis</keyword>
<dbReference type="InterPro" id="IPR001468">
    <property type="entry name" value="Indole-3-GlycerolPSynthase_CS"/>
</dbReference>
<dbReference type="NCBIfam" id="NF001373">
    <property type="entry name" value="PRK00278.1-6"/>
    <property type="match status" value="1"/>
</dbReference>
<evidence type="ECO:0000256" key="5">
    <source>
        <dbReference type="ARBA" id="ARBA00022605"/>
    </source>
</evidence>
<accession>A0A2D2D4K0</accession>
<dbReference type="Pfam" id="PF00218">
    <property type="entry name" value="IGPS"/>
    <property type="match status" value="1"/>
</dbReference>